<feature type="domain" description="N-terminal" evidence="2">
    <location>
        <begin position="55"/>
        <end position="175"/>
    </location>
</feature>
<dbReference type="AlphaFoldDB" id="A0A4R2BRK3"/>
<dbReference type="PIRSF" id="PIRSF037112">
    <property type="entry name" value="Antirestriction_ArdC"/>
    <property type="match status" value="1"/>
</dbReference>
<organism evidence="4 5">
    <name type="scientific">Sinorhizobium americanum</name>
    <dbReference type="NCBI Taxonomy" id="194963"/>
    <lineage>
        <taxon>Bacteria</taxon>
        <taxon>Pseudomonadati</taxon>
        <taxon>Pseudomonadota</taxon>
        <taxon>Alphaproteobacteria</taxon>
        <taxon>Hyphomicrobiales</taxon>
        <taxon>Rhizobiaceae</taxon>
        <taxon>Sinorhizobium/Ensifer group</taxon>
        <taxon>Sinorhizobium</taxon>
    </lineage>
</organism>
<dbReference type="InterPro" id="IPR017113">
    <property type="entry name" value="Antirestriction_ArdC"/>
</dbReference>
<name>A0A4R2BRK3_9HYPH</name>
<dbReference type="InterPro" id="IPR013610">
    <property type="entry name" value="ArdC_N"/>
</dbReference>
<dbReference type="Pfam" id="PF08401">
    <property type="entry name" value="ArdcN"/>
    <property type="match status" value="1"/>
</dbReference>
<proteinExistence type="predicted"/>
<reference evidence="4 5" key="1">
    <citation type="submission" date="2019-03" db="EMBL/GenBank/DDBJ databases">
        <title>Genomic Encyclopedia of Type Strains, Phase IV (KMG-V): Genome sequencing to study the core and pangenomes of soil and plant-associated prokaryotes.</title>
        <authorList>
            <person name="Whitman W."/>
        </authorList>
    </citation>
    <scope>NUCLEOTIDE SEQUENCE [LARGE SCALE GENOMIC DNA]</scope>
    <source>
        <strain evidence="4 5">23C40</strain>
    </source>
</reference>
<gene>
    <name evidence="4" type="ORF">EV184_11210</name>
</gene>
<dbReference type="Proteomes" id="UP000295043">
    <property type="component" value="Unassembled WGS sequence"/>
</dbReference>
<feature type="compositionally biased region" description="Basic and acidic residues" evidence="1">
    <location>
        <begin position="1"/>
        <end position="38"/>
    </location>
</feature>
<protein>
    <submittedName>
        <fullName evidence="4">Antirestriction protein ArdC</fullName>
    </submittedName>
</protein>
<feature type="region of interest" description="Disordered" evidence="1">
    <location>
        <begin position="1"/>
        <end position="45"/>
    </location>
</feature>
<dbReference type="InterPro" id="IPR041459">
    <property type="entry name" value="MPTase-PolyVal"/>
</dbReference>
<feature type="domain" description="Polyvalent protein metallopeptidase" evidence="3">
    <location>
        <begin position="199"/>
        <end position="324"/>
    </location>
</feature>
<accession>A0A4R2BRK3</accession>
<dbReference type="GO" id="GO:0003697">
    <property type="term" value="F:single-stranded DNA binding"/>
    <property type="evidence" value="ECO:0007669"/>
    <property type="project" value="InterPro"/>
</dbReference>
<comment type="caution">
    <text evidence="4">The sequence shown here is derived from an EMBL/GenBank/DDBJ whole genome shotgun (WGS) entry which is preliminary data.</text>
</comment>
<dbReference type="EMBL" id="SLVU01000012">
    <property type="protein sequence ID" value="TCN28629.1"/>
    <property type="molecule type" value="Genomic_DNA"/>
</dbReference>
<dbReference type="Pfam" id="PF18818">
    <property type="entry name" value="MPTase-PolyVal"/>
    <property type="match status" value="1"/>
</dbReference>
<evidence type="ECO:0000259" key="2">
    <source>
        <dbReference type="Pfam" id="PF08401"/>
    </source>
</evidence>
<evidence type="ECO:0000313" key="4">
    <source>
        <dbReference type="EMBL" id="TCN28629.1"/>
    </source>
</evidence>
<evidence type="ECO:0000256" key="1">
    <source>
        <dbReference type="SAM" id="MobiDB-lite"/>
    </source>
</evidence>
<sequence>MTKQERTRNSRPNGRQERKRNAGVERSVEGAREARSAGRVDSAMSDASVSAKRADVYSRITAEIIAAIEQSTGEWRAPWFHNGTNIARPTNVASGKRYRGINTLALWAAGFAAGYDNGLWGTYKQWQDAGAQVREGERSTTVVLWREIQASRQADNDDDGGDGHRRMFARAFSVFNVAQVDDYERPHSPVLPESERLAHAEAFIANLGVKTVFCGSEAYYRPSADTVFMPPFASFRDPASFYGVWLHENGHASGAKHRLDRDLSGRFGSAAYAAEECCVEILSGLVLADLGIAHHPRPDHAAYVASWLEVLKDDPKAIFTAASKAQQAADWMHAQQPQAEEMAA</sequence>
<evidence type="ECO:0000313" key="5">
    <source>
        <dbReference type="Proteomes" id="UP000295043"/>
    </source>
</evidence>
<evidence type="ECO:0000259" key="3">
    <source>
        <dbReference type="Pfam" id="PF18818"/>
    </source>
</evidence>